<dbReference type="InterPro" id="IPR005999">
    <property type="entry name" value="Glycerol_kin"/>
</dbReference>
<evidence type="ECO:0000256" key="8">
    <source>
        <dbReference type="RuleBase" id="RU003733"/>
    </source>
</evidence>
<sequence>MGRFILAIDQGTTGSTVALMDARGKVRASVNYEFPQIYPKPGWVEHCPADIWASIAKGIRAILRRKVCKAADIAAIGIANQRETALVWDRRTGEPLNNAIVWQCRRTTDFCQSLKQRGHEGLVKRRSGLVLDPYFSASKYRWLLGNTTGIKAALRRGEVAAGTIDSFLLWQLSGGEVHATDISNASRTSLMNLKTGQWDDQLLDLFQVPREILPAICPSSGILGHTRGVPGLPDGIPIAGVAGDQQAALFGQAGFDAGDAKCTFGTGSFILMNTGSETLHSKAGLLTTVAWQLGEEGRRVYALEGGAFVCGAAVQWLRDGLKIIKSAPDIEALAAEVSDHGGVEFVPALTGLGAPHWAPDARGTLTGLTRGTERGHIARATLDAMALQNADILRVMEGELGRRMRPLRVDGGAAANNLLMQIQANVLGRRLVRPRVIETTVAGASYLAGLGVGLWESPADIRKIWRADREFEVKTSAAARRKRYESWDDALRRTLLS</sequence>
<dbReference type="Pfam" id="PF02782">
    <property type="entry name" value="FGGY_C"/>
    <property type="match status" value="1"/>
</dbReference>
<evidence type="ECO:0000256" key="2">
    <source>
        <dbReference type="ARBA" id="ARBA00022679"/>
    </source>
</evidence>
<dbReference type="NCBIfam" id="NF000756">
    <property type="entry name" value="PRK00047.1"/>
    <property type="match status" value="1"/>
</dbReference>
<dbReference type="EMBL" id="SHNO01000001">
    <property type="protein sequence ID" value="MCX2976196.1"/>
    <property type="molecule type" value="Genomic_DNA"/>
</dbReference>
<dbReference type="GO" id="GO:0004370">
    <property type="term" value="F:glycerol kinase activity"/>
    <property type="evidence" value="ECO:0007669"/>
    <property type="project" value="UniProtKB-EC"/>
</dbReference>
<keyword evidence="6" id="KW-0067">ATP-binding</keyword>
<evidence type="ECO:0000313" key="11">
    <source>
        <dbReference type="EMBL" id="MCX2976196.1"/>
    </source>
</evidence>
<accession>A0ABT3T1Q2</accession>
<dbReference type="PANTHER" id="PTHR10196">
    <property type="entry name" value="SUGAR KINASE"/>
    <property type="match status" value="1"/>
</dbReference>
<dbReference type="Pfam" id="PF00370">
    <property type="entry name" value="FGGY_N"/>
    <property type="match status" value="1"/>
</dbReference>
<dbReference type="PROSITE" id="PS00445">
    <property type="entry name" value="FGGY_KINASES_2"/>
    <property type="match status" value="1"/>
</dbReference>
<dbReference type="InterPro" id="IPR000577">
    <property type="entry name" value="Carb_kinase_FGGY"/>
</dbReference>
<dbReference type="Gene3D" id="3.30.420.40">
    <property type="match status" value="2"/>
</dbReference>
<dbReference type="PANTHER" id="PTHR10196:SF69">
    <property type="entry name" value="GLYCEROL KINASE"/>
    <property type="match status" value="1"/>
</dbReference>
<evidence type="ECO:0000256" key="5">
    <source>
        <dbReference type="ARBA" id="ARBA00022798"/>
    </source>
</evidence>
<dbReference type="InterPro" id="IPR018483">
    <property type="entry name" value="Carb_kinase_FGGY_CS"/>
</dbReference>
<feature type="domain" description="Carbohydrate kinase FGGY N-terminal" evidence="9">
    <location>
        <begin position="5"/>
        <end position="251"/>
    </location>
</feature>
<dbReference type="InterPro" id="IPR043129">
    <property type="entry name" value="ATPase_NBD"/>
</dbReference>
<dbReference type="RefSeq" id="WP_279247951.1">
    <property type="nucleotide sequence ID" value="NZ_SHNO01000001.1"/>
</dbReference>
<gene>
    <name evidence="11" type="primary">glpK</name>
    <name evidence="11" type="ORF">EYC82_02350</name>
</gene>
<dbReference type="CDD" id="cd07786">
    <property type="entry name" value="FGGY_EcGK_like"/>
    <property type="match status" value="1"/>
</dbReference>
<name>A0ABT3T1Q2_9GAMM</name>
<reference evidence="11" key="1">
    <citation type="submission" date="2019-02" db="EMBL/GenBank/DDBJ databases">
        <authorList>
            <person name="Li S.-H."/>
        </authorList>
    </citation>
    <scope>NUCLEOTIDE SEQUENCE</scope>
    <source>
        <strain evidence="11">IMCC11814</strain>
    </source>
</reference>
<keyword evidence="4 8" id="KW-0418">Kinase</keyword>
<evidence type="ECO:0000259" key="10">
    <source>
        <dbReference type="Pfam" id="PF02782"/>
    </source>
</evidence>
<evidence type="ECO:0000313" key="12">
    <source>
        <dbReference type="Proteomes" id="UP001143304"/>
    </source>
</evidence>
<feature type="domain" description="Carbohydrate kinase FGGY C-terminal" evidence="10">
    <location>
        <begin position="260"/>
        <end position="449"/>
    </location>
</feature>
<keyword evidence="3" id="KW-0547">Nucleotide-binding</keyword>
<dbReference type="InterPro" id="IPR018485">
    <property type="entry name" value="FGGY_C"/>
</dbReference>
<dbReference type="SUPFAM" id="SSF53067">
    <property type="entry name" value="Actin-like ATPase domain"/>
    <property type="match status" value="2"/>
</dbReference>
<protein>
    <recommendedName>
        <fullName evidence="7">ATP:glycerol 3-phosphotransferase</fullName>
    </recommendedName>
</protein>
<proteinExistence type="inferred from homology"/>
<organism evidence="11 12">
    <name type="scientific">Candidatus Marimicrobium litorale</name>
    <dbReference type="NCBI Taxonomy" id="2518991"/>
    <lineage>
        <taxon>Bacteria</taxon>
        <taxon>Pseudomonadati</taxon>
        <taxon>Pseudomonadota</taxon>
        <taxon>Gammaproteobacteria</taxon>
        <taxon>Cellvibrionales</taxon>
        <taxon>Halieaceae</taxon>
        <taxon>Marimicrobium</taxon>
    </lineage>
</organism>
<comment type="similarity">
    <text evidence="1 8">Belongs to the FGGY kinase family.</text>
</comment>
<dbReference type="InterPro" id="IPR018484">
    <property type="entry name" value="FGGY_N"/>
</dbReference>
<evidence type="ECO:0000256" key="1">
    <source>
        <dbReference type="ARBA" id="ARBA00009156"/>
    </source>
</evidence>
<evidence type="ECO:0000256" key="4">
    <source>
        <dbReference type="ARBA" id="ARBA00022777"/>
    </source>
</evidence>
<comment type="caution">
    <text evidence="11">The sequence shown here is derived from an EMBL/GenBank/DDBJ whole genome shotgun (WGS) entry which is preliminary data.</text>
</comment>
<evidence type="ECO:0000259" key="9">
    <source>
        <dbReference type="Pfam" id="PF00370"/>
    </source>
</evidence>
<evidence type="ECO:0000256" key="6">
    <source>
        <dbReference type="ARBA" id="ARBA00022840"/>
    </source>
</evidence>
<keyword evidence="12" id="KW-1185">Reference proteome</keyword>
<dbReference type="Proteomes" id="UP001143304">
    <property type="component" value="Unassembled WGS sequence"/>
</dbReference>
<dbReference type="PIRSF" id="PIRSF000538">
    <property type="entry name" value="GlpK"/>
    <property type="match status" value="1"/>
</dbReference>
<evidence type="ECO:0000256" key="7">
    <source>
        <dbReference type="ARBA" id="ARBA00043149"/>
    </source>
</evidence>
<keyword evidence="5" id="KW-0319">Glycerol metabolism</keyword>
<keyword evidence="2 8" id="KW-0808">Transferase</keyword>
<evidence type="ECO:0000256" key="3">
    <source>
        <dbReference type="ARBA" id="ARBA00022741"/>
    </source>
</evidence>
<dbReference type="NCBIfam" id="TIGR01311">
    <property type="entry name" value="glycerol_kin"/>
    <property type="match status" value="1"/>
</dbReference>